<name>A0AAU7ZV99_9BACT</name>
<dbReference type="Pfam" id="PF00551">
    <property type="entry name" value="Formyl_trans_N"/>
    <property type="match status" value="1"/>
</dbReference>
<accession>A0AAU7ZV99</accession>
<evidence type="ECO:0000256" key="2">
    <source>
        <dbReference type="ARBA" id="ARBA00012261"/>
    </source>
</evidence>
<protein>
    <recommendedName>
        <fullName evidence="2 5">Methionyl-tRNA formyltransferase</fullName>
        <ecNumber evidence="2 5">2.1.2.9</ecNumber>
    </recommendedName>
</protein>
<dbReference type="InterPro" id="IPR002376">
    <property type="entry name" value="Formyl_transf_N"/>
</dbReference>
<dbReference type="SUPFAM" id="SSF53328">
    <property type="entry name" value="Formyltransferase"/>
    <property type="match status" value="1"/>
</dbReference>
<feature type="binding site" evidence="5">
    <location>
        <begin position="110"/>
        <end position="113"/>
    </location>
    <ligand>
        <name>(6S)-5,6,7,8-tetrahydrofolate</name>
        <dbReference type="ChEBI" id="CHEBI:57453"/>
    </ligand>
</feature>
<dbReference type="SUPFAM" id="SSF50486">
    <property type="entry name" value="FMT C-terminal domain-like"/>
    <property type="match status" value="1"/>
</dbReference>
<dbReference type="PANTHER" id="PTHR11138:SF5">
    <property type="entry name" value="METHIONYL-TRNA FORMYLTRANSFERASE, MITOCHONDRIAL"/>
    <property type="match status" value="1"/>
</dbReference>
<evidence type="ECO:0000259" key="7">
    <source>
        <dbReference type="Pfam" id="PF02911"/>
    </source>
</evidence>
<comment type="similarity">
    <text evidence="1 5">Belongs to the Fmt family.</text>
</comment>
<dbReference type="InterPro" id="IPR041711">
    <property type="entry name" value="Met-tRNA-FMT_N"/>
</dbReference>
<sequence length="310" mass="33755">MRLVFCGTPEFAVPTLEAVIAAGHEVALVVTQPDRAAGRGLEVNVPPVKEAALKHGLPVVQPEKIKNNVEFRERLEKIAPDAILVVAYGRIIPQWMLELPRFGNINLHGSLLPKYRGAAPIQWAVACGEVVTGVTTMRLDAGLDTGDMLLAQVCPIGQEETAEDVYGCLAPLGAELMVETLKRLEAGKICPEVQDHSLATLAPILKREDGLIDFSRTAQQIYDRWRGFQPWPGAHTTLRGKKLIVGKMKIGGERSVAQGELLVEGEAMLLGCADKRAVELLEVQMEGKKKMSAAEFLHGYQVKSGERLGL</sequence>
<dbReference type="Gene3D" id="3.40.50.12230">
    <property type="match status" value="1"/>
</dbReference>
<evidence type="ECO:0000313" key="8">
    <source>
        <dbReference type="EMBL" id="XCB34959.1"/>
    </source>
</evidence>
<dbReference type="CDD" id="cd08704">
    <property type="entry name" value="Met_tRNA_FMT_C"/>
    <property type="match status" value="1"/>
</dbReference>
<dbReference type="GO" id="GO:0005829">
    <property type="term" value="C:cytosol"/>
    <property type="evidence" value="ECO:0007669"/>
    <property type="project" value="TreeGrafter"/>
</dbReference>
<dbReference type="InterPro" id="IPR044135">
    <property type="entry name" value="Met-tRNA-FMT_C"/>
</dbReference>
<feature type="domain" description="Formyl transferase C-terminal" evidence="7">
    <location>
        <begin position="205"/>
        <end position="300"/>
    </location>
</feature>
<dbReference type="GO" id="GO:0004479">
    <property type="term" value="F:methionyl-tRNA formyltransferase activity"/>
    <property type="evidence" value="ECO:0007669"/>
    <property type="project" value="UniProtKB-UniRule"/>
</dbReference>
<evidence type="ECO:0000256" key="4">
    <source>
        <dbReference type="ARBA" id="ARBA00022917"/>
    </source>
</evidence>
<dbReference type="CDD" id="cd08646">
    <property type="entry name" value="FMT_core_Met-tRNA-FMT_N"/>
    <property type="match status" value="1"/>
</dbReference>
<reference evidence="8" key="1">
    <citation type="submission" date="2023-08" db="EMBL/GenBank/DDBJ databases">
        <authorList>
            <person name="Messyasz A."/>
            <person name="Mannisto M.K."/>
            <person name="Kerkhof L.J."/>
            <person name="Haggblom M."/>
        </authorList>
    </citation>
    <scope>NUCLEOTIDE SEQUENCE</scope>
    <source>
        <strain evidence="8">X5P6</strain>
    </source>
</reference>
<dbReference type="RefSeq" id="WP_353066565.1">
    <property type="nucleotide sequence ID" value="NZ_CP132942.1"/>
</dbReference>
<comment type="catalytic activity">
    <reaction evidence="5">
        <text>L-methionyl-tRNA(fMet) + (6R)-10-formyltetrahydrofolate = N-formyl-L-methionyl-tRNA(fMet) + (6S)-5,6,7,8-tetrahydrofolate + H(+)</text>
        <dbReference type="Rhea" id="RHEA:24380"/>
        <dbReference type="Rhea" id="RHEA-COMP:9952"/>
        <dbReference type="Rhea" id="RHEA-COMP:9953"/>
        <dbReference type="ChEBI" id="CHEBI:15378"/>
        <dbReference type="ChEBI" id="CHEBI:57453"/>
        <dbReference type="ChEBI" id="CHEBI:78530"/>
        <dbReference type="ChEBI" id="CHEBI:78844"/>
        <dbReference type="ChEBI" id="CHEBI:195366"/>
        <dbReference type="EC" id="2.1.2.9"/>
    </reaction>
</comment>
<dbReference type="HAMAP" id="MF_00182">
    <property type="entry name" value="Formyl_trans"/>
    <property type="match status" value="1"/>
</dbReference>
<proteinExistence type="inferred from homology"/>
<comment type="function">
    <text evidence="5">Attaches a formyl group to the free amino group of methionyl-tRNA(fMet). The formyl group appears to play a dual role in the initiator identity of N-formylmethionyl-tRNA by promoting its recognition by IF2 and preventing the misappropriation of this tRNA by the elongation apparatus.</text>
</comment>
<dbReference type="InterPro" id="IPR036477">
    <property type="entry name" value="Formyl_transf_N_sf"/>
</dbReference>
<evidence type="ECO:0000256" key="5">
    <source>
        <dbReference type="HAMAP-Rule" id="MF_00182"/>
    </source>
</evidence>
<evidence type="ECO:0000256" key="1">
    <source>
        <dbReference type="ARBA" id="ARBA00010699"/>
    </source>
</evidence>
<keyword evidence="4 5" id="KW-0648">Protein biosynthesis</keyword>
<organism evidence="8">
    <name type="scientific">Tunturiibacter psychrotolerans</name>
    <dbReference type="NCBI Taxonomy" id="3069686"/>
    <lineage>
        <taxon>Bacteria</taxon>
        <taxon>Pseudomonadati</taxon>
        <taxon>Acidobacteriota</taxon>
        <taxon>Terriglobia</taxon>
        <taxon>Terriglobales</taxon>
        <taxon>Acidobacteriaceae</taxon>
        <taxon>Tunturiibacter</taxon>
    </lineage>
</organism>
<dbReference type="NCBIfam" id="TIGR00460">
    <property type="entry name" value="fmt"/>
    <property type="match status" value="1"/>
</dbReference>
<dbReference type="EMBL" id="CP132942">
    <property type="protein sequence ID" value="XCB34959.1"/>
    <property type="molecule type" value="Genomic_DNA"/>
</dbReference>
<keyword evidence="3 5" id="KW-0808">Transferase</keyword>
<gene>
    <name evidence="5 8" type="primary">fmt</name>
    <name evidence="8" type="ORF">RBB77_08715</name>
</gene>
<feature type="domain" description="Formyl transferase N-terminal" evidence="6">
    <location>
        <begin position="1"/>
        <end position="181"/>
    </location>
</feature>
<dbReference type="FunFam" id="3.40.50.12230:FF:000001">
    <property type="entry name" value="Methionyl-tRNA formyltransferase"/>
    <property type="match status" value="1"/>
</dbReference>
<dbReference type="KEGG" id="tpsc:RBB77_08715"/>
<reference evidence="8" key="2">
    <citation type="journal article" date="2024" name="Environ. Microbiol.">
        <title>Genome analysis and description of Tunturibacter gen. nov. expands the diversity of Terriglobia in tundra soils.</title>
        <authorList>
            <person name="Messyasz A."/>
            <person name="Mannisto M.K."/>
            <person name="Kerkhof L.J."/>
            <person name="Haggblom M.M."/>
        </authorList>
    </citation>
    <scope>NUCLEOTIDE SEQUENCE</scope>
    <source>
        <strain evidence="8">X5P6</strain>
    </source>
</reference>
<evidence type="ECO:0000256" key="3">
    <source>
        <dbReference type="ARBA" id="ARBA00022679"/>
    </source>
</evidence>
<dbReference type="AlphaFoldDB" id="A0AAU7ZV99"/>
<dbReference type="PANTHER" id="PTHR11138">
    <property type="entry name" value="METHIONYL-TRNA FORMYLTRANSFERASE"/>
    <property type="match status" value="1"/>
</dbReference>
<dbReference type="InterPro" id="IPR011034">
    <property type="entry name" value="Formyl_transferase-like_C_sf"/>
</dbReference>
<evidence type="ECO:0000259" key="6">
    <source>
        <dbReference type="Pfam" id="PF00551"/>
    </source>
</evidence>
<dbReference type="InterPro" id="IPR005794">
    <property type="entry name" value="Fmt"/>
</dbReference>
<dbReference type="Pfam" id="PF02911">
    <property type="entry name" value="Formyl_trans_C"/>
    <property type="match status" value="1"/>
</dbReference>
<dbReference type="EC" id="2.1.2.9" evidence="2 5"/>
<dbReference type="InterPro" id="IPR005793">
    <property type="entry name" value="Formyl_trans_C"/>
</dbReference>